<dbReference type="eggNOG" id="COG4585">
    <property type="taxonomic scope" value="Bacteria"/>
</dbReference>
<keyword evidence="8" id="KW-0547">Nucleotide-binding</keyword>
<dbReference type="GO" id="GO:0046983">
    <property type="term" value="F:protein dimerization activity"/>
    <property type="evidence" value="ECO:0007669"/>
    <property type="project" value="InterPro"/>
</dbReference>
<keyword evidence="10" id="KW-0067">ATP-binding</keyword>
<dbReference type="PANTHER" id="PTHR24421:SF10">
    <property type="entry name" value="NITRATE_NITRITE SENSOR PROTEIN NARQ"/>
    <property type="match status" value="1"/>
</dbReference>
<evidence type="ECO:0000256" key="4">
    <source>
        <dbReference type="ARBA" id="ARBA00022475"/>
    </source>
</evidence>
<dbReference type="GO" id="GO:0005524">
    <property type="term" value="F:ATP binding"/>
    <property type="evidence" value="ECO:0007669"/>
    <property type="project" value="UniProtKB-KW"/>
</dbReference>
<evidence type="ECO:0000313" key="17">
    <source>
        <dbReference type="Proteomes" id="UP000009315"/>
    </source>
</evidence>
<dbReference type="EC" id="2.7.13.3" evidence="3"/>
<dbReference type="SMART" id="SM00304">
    <property type="entry name" value="HAMP"/>
    <property type="match status" value="1"/>
</dbReference>
<evidence type="ECO:0000256" key="8">
    <source>
        <dbReference type="ARBA" id="ARBA00022741"/>
    </source>
</evidence>
<dbReference type="CDD" id="cd16917">
    <property type="entry name" value="HATPase_UhpB-NarQ-NarX-like"/>
    <property type="match status" value="1"/>
</dbReference>
<comment type="catalytic activity">
    <reaction evidence="1">
        <text>ATP + protein L-histidine = ADP + protein N-phospho-L-histidine.</text>
        <dbReference type="EC" id="2.7.13.3"/>
    </reaction>
</comment>
<evidence type="ECO:0000256" key="14">
    <source>
        <dbReference type="SAM" id="Phobius"/>
    </source>
</evidence>
<dbReference type="Pfam" id="PF00672">
    <property type="entry name" value="HAMP"/>
    <property type="match status" value="1"/>
</dbReference>
<evidence type="ECO:0000256" key="1">
    <source>
        <dbReference type="ARBA" id="ARBA00000085"/>
    </source>
</evidence>
<comment type="subcellular location">
    <subcellularLocation>
        <location evidence="2">Cell membrane</location>
        <topology evidence="2">Multi-pass membrane protein</topology>
    </subcellularLocation>
</comment>
<evidence type="ECO:0000256" key="11">
    <source>
        <dbReference type="ARBA" id="ARBA00022989"/>
    </source>
</evidence>
<dbReference type="GO" id="GO:0000155">
    <property type="term" value="F:phosphorelay sensor kinase activity"/>
    <property type="evidence" value="ECO:0007669"/>
    <property type="project" value="InterPro"/>
</dbReference>
<feature type="transmembrane region" description="Helical" evidence="14">
    <location>
        <begin position="9"/>
        <end position="32"/>
    </location>
</feature>
<keyword evidence="11 14" id="KW-1133">Transmembrane helix</keyword>
<dbReference type="Proteomes" id="UP000009315">
    <property type="component" value="Unassembled WGS sequence"/>
</dbReference>
<dbReference type="Pfam" id="PF17203">
    <property type="entry name" value="sCache_3_2"/>
    <property type="match status" value="1"/>
</dbReference>
<evidence type="ECO:0000313" key="16">
    <source>
        <dbReference type="EMBL" id="CCO07300.1"/>
    </source>
</evidence>
<dbReference type="InterPro" id="IPR011712">
    <property type="entry name" value="Sig_transdc_His_kin_sub3_dim/P"/>
</dbReference>
<dbReference type="PROSITE" id="PS50885">
    <property type="entry name" value="HAMP"/>
    <property type="match status" value="1"/>
</dbReference>
<dbReference type="SMART" id="SM00387">
    <property type="entry name" value="HATPase_c"/>
    <property type="match status" value="1"/>
</dbReference>
<dbReference type="Gene3D" id="3.30.565.10">
    <property type="entry name" value="Histidine kinase-like ATPase, C-terminal domain"/>
    <property type="match status" value="1"/>
</dbReference>
<keyword evidence="5" id="KW-0597">Phosphoprotein</keyword>
<evidence type="ECO:0000256" key="10">
    <source>
        <dbReference type="ARBA" id="ARBA00022840"/>
    </source>
</evidence>
<evidence type="ECO:0000256" key="7">
    <source>
        <dbReference type="ARBA" id="ARBA00022692"/>
    </source>
</evidence>
<evidence type="ECO:0000256" key="2">
    <source>
        <dbReference type="ARBA" id="ARBA00004651"/>
    </source>
</evidence>
<name>K8DXL1_9FIRM</name>
<dbReference type="GO" id="GO:0005886">
    <property type="term" value="C:plasma membrane"/>
    <property type="evidence" value="ECO:0007669"/>
    <property type="project" value="UniProtKB-SubCell"/>
</dbReference>
<evidence type="ECO:0000256" key="6">
    <source>
        <dbReference type="ARBA" id="ARBA00022679"/>
    </source>
</evidence>
<dbReference type="SUPFAM" id="SSF55874">
    <property type="entry name" value="ATPase domain of HSP90 chaperone/DNA topoisomerase II/histidine kinase"/>
    <property type="match status" value="1"/>
</dbReference>
<dbReference type="CDD" id="cd06225">
    <property type="entry name" value="HAMP"/>
    <property type="match status" value="1"/>
</dbReference>
<keyword evidence="12" id="KW-0902">Two-component regulatory system</keyword>
<dbReference type="OrthoDB" id="9781904at2"/>
<dbReference type="Gene3D" id="6.10.340.10">
    <property type="match status" value="1"/>
</dbReference>
<dbReference type="PANTHER" id="PTHR24421">
    <property type="entry name" value="NITRATE/NITRITE SENSOR PROTEIN NARX-RELATED"/>
    <property type="match status" value="1"/>
</dbReference>
<dbReference type="RefSeq" id="WP_008410122.1">
    <property type="nucleotide sequence ID" value="NZ_CAOS01000003.1"/>
</dbReference>
<dbReference type="InterPro" id="IPR050482">
    <property type="entry name" value="Sensor_HK_TwoCompSys"/>
</dbReference>
<dbReference type="EMBL" id="CAOS01000003">
    <property type="protein sequence ID" value="CCO07300.1"/>
    <property type="molecule type" value="Genomic_DNA"/>
</dbReference>
<dbReference type="STRING" id="1121428.DESHY_110244"/>
<dbReference type="Pfam" id="PF07730">
    <property type="entry name" value="HisKA_3"/>
    <property type="match status" value="1"/>
</dbReference>
<evidence type="ECO:0000256" key="12">
    <source>
        <dbReference type="ARBA" id="ARBA00023012"/>
    </source>
</evidence>
<keyword evidence="7 14" id="KW-0812">Transmembrane</keyword>
<keyword evidence="6" id="KW-0808">Transferase</keyword>
<evidence type="ECO:0000256" key="5">
    <source>
        <dbReference type="ARBA" id="ARBA00022553"/>
    </source>
</evidence>
<evidence type="ECO:0000256" key="3">
    <source>
        <dbReference type="ARBA" id="ARBA00012438"/>
    </source>
</evidence>
<dbReference type="AlphaFoldDB" id="K8DXL1"/>
<dbReference type="Pfam" id="PF02518">
    <property type="entry name" value="HATPase_c"/>
    <property type="match status" value="1"/>
</dbReference>
<keyword evidence="13 14" id="KW-0472">Membrane</keyword>
<reference evidence="16 17" key="1">
    <citation type="journal article" date="2013" name="Genome Announc.">
        <title>Genome Sequence of the Sulfate-Reducing Bacterium Desulfotomaculum hydrothermale Lam5(T).</title>
        <authorList>
            <person name="Amin O."/>
            <person name="Fardeau M.L."/>
            <person name="Valette O."/>
            <person name="Hirschler-Rea A."/>
            <person name="Barbe V."/>
            <person name="Medigue C."/>
            <person name="Vacherie B."/>
            <person name="Ollivier B."/>
            <person name="Bertin P.N."/>
            <person name="Dolla A."/>
        </authorList>
    </citation>
    <scope>NUCLEOTIDE SEQUENCE [LARGE SCALE GENOMIC DNA]</scope>
    <source>
        <strain evidence="17">Lam5 / DSM 18033</strain>
    </source>
</reference>
<keyword evidence="9 16" id="KW-0418">Kinase</keyword>
<evidence type="ECO:0000259" key="15">
    <source>
        <dbReference type="PROSITE" id="PS50885"/>
    </source>
</evidence>
<keyword evidence="4" id="KW-1003">Cell membrane</keyword>
<dbReference type="SUPFAM" id="SSF158472">
    <property type="entry name" value="HAMP domain-like"/>
    <property type="match status" value="1"/>
</dbReference>
<sequence>MKLIKQISLYYKVNGIIIGILLLLSLAGWMIIKQAVVGLLGQQLEQRGQEVGNYIAALSANDILLENYYNLYELINKTRENARDLKYILITDYNGQVIAHSFAGGLPVGLKNLRNLHDKQAIRYESNEGFIREVLVPVEEGQVGYVRIGMSELGMQQLLQSITQKIMLGIIAVCCLAGLLATRLTSRLIHPIYKLAQAVRKIEQGNYRVKVESETKDEIGCLTAAFNKMASVLEQKERENTHLVSELKQKEAMRDYLIKRLITVQEDERRRISRELHDEASQSITSLLAYMKVLQIQITQKELGEIISKARSIVLGLLADVKRIAVELRPPILDDHGIVPAMERYINNFSQQYSLPVSFETTVANVVFNSQSALALYRILQEGLTNVAKHAAASEVQVVLSARQQGTVLVIYDNGGGAGGTNLATLRQRHHLGLYGMKERTELLGGKFSFCSVPGETILAVYLPHQGGYDEREDTGNAG</sequence>
<evidence type="ECO:0000256" key="13">
    <source>
        <dbReference type="ARBA" id="ARBA00023136"/>
    </source>
</evidence>
<dbReference type="Gene3D" id="1.20.5.1930">
    <property type="match status" value="1"/>
</dbReference>
<gene>
    <name evidence="16" type="ORF">DESHY_110244</name>
</gene>
<dbReference type="InterPro" id="IPR003660">
    <property type="entry name" value="HAMP_dom"/>
</dbReference>
<dbReference type="InterPro" id="IPR036890">
    <property type="entry name" value="HATPase_C_sf"/>
</dbReference>
<comment type="caution">
    <text evidence="16">The sequence shown here is derived from an EMBL/GenBank/DDBJ whole genome shotgun (WGS) entry which is preliminary data.</text>
</comment>
<evidence type="ECO:0000256" key="9">
    <source>
        <dbReference type="ARBA" id="ARBA00022777"/>
    </source>
</evidence>
<dbReference type="InterPro" id="IPR033463">
    <property type="entry name" value="sCache_3"/>
</dbReference>
<feature type="domain" description="HAMP" evidence="15">
    <location>
        <begin position="186"/>
        <end position="238"/>
    </location>
</feature>
<organism evidence="16 17">
    <name type="scientific">Desulforamulus hydrothermalis Lam5 = DSM 18033</name>
    <dbReference type="NCBI Taxonomy" id="1121428"/>
    <lineage>
        <taxon>Bacteria</taxon>
        <taxon>Bacillati</taxon>
        <taxon>Bacillota</taxon>
        <taxon>Clostridia</taxon>
        <taxon>Eubacteriales</taxon>
        <taxon>Peptococcaceae</taxon>
        <taxon>Desulforamulus</taxon>
    </lineage>
</organism>
<accession>K8DXL1</accession>
<protein>
    <recommendedName>
        <fullName evidence="3">histidine kinase</fullName>
        <ecNumber evidence="3">2.7.13.3</ecNumber>
    </recommendedName>
</protein>
<proteinExistence type="predicted"/>
<keyword evidence="17" id="KW-1185">Reference proteome</keyword>
<dbReference type="InterPro" id="IPR003594">
    <property type="entry name" value="HATPase_dom"/>
</dbReference>